<keyword evidence="7 11" id="KW-1133">Transmembrane helix</keyword>
<dbReference type="AlphaFoldDB" id="A0A4Q0PC18"/>
<keyword evidence="5" id="KW-1003">Cell membrane</keyword>
<feature type="transmembrane region" description="Helical" evidence="11">
    <location>
        <begin position="238"/>
        <end position="259"/>
    </location>
</feature>
<dbReference type="InterPro" id="IPR050222">
    <property type="entry name" value="MATE_MdtK"/>
</dbReference>
<evidence type="ECO:0000256" key="11">
    <source>
        <dbReference type="SAM" id="Phobius"/>
    </source>
</evidence>
<sequence length="447" mass="49111">MSKSNTLSFKNVNRLAIPALLAGIAEPILSATDAAVVGNIPINATEVLAAVGIVGSFLSALIWVLGQTRSALQAIIAQYYGADKISEISTLPAQAIYFNILLSVVLLATTLPFIEQIFSLYNASGLILDYCVQYYSIRVWGFPLTLFTFAIFGIFRGLQNTFWPMVVALIGAALNIVLDFALVYGIEGYIPALQLEGAAYASLIAQAIMAVLSLILVLTKTNVSLKLKFPIHPELWRLVGMALNLFVRTIALNVALYLANSFATDYGASYIAAQTILINIWLFSAFFIDGYAAAGNILAGRFLGAKDYNSLWELSKKLTKYGLIISGGLMLVSVLLYEPLGLLFSKEPEVITRFTALFFIIILMQPINAVAFIFDGIFKGMGEMKYLRNVLMAATFFGFVPAIFIGDYFGLKLYAVWIAFTIWMLIRSGALILKFRKRFKPKVSSDI</sequence>
<feature type="transmembrane region" description="Helical" evidence="11">
    <location>
        <begin position="96"/>
        <end position="114"/>
    </location>
</feature>
<organism evidence="12 13">
    <name type="scientific">Leeuwenhoekiella aequorea</name>
    <dbReference type="NCBI Taxonomy" id="283736"/>
    <lineage>
        <taxon>Bacteria</taxon>
        <taxon>Pseudomonadati</taxon>
        <taxon>Bacteroidota</taxon>
        <taxon>Flavobacteriia</taxon>
        <taxon>Flavobacteriales</taxon>
        <taxon>Flavobacteriaceae</taxon>
        <taxon>Leeuwenhoekiella</taxon>
    </lineage>
</organism>
<dbReference type="GO" id="GO:0015297">
    <property type="term" value="F:antiporter activity"/>
    <property type="evidence" value="ECO:0007669"/>
    <property type="project" value="UniProtKB-KW"/>
</dbReference>
<dbReference type="OrthoDB" id="5242355at2"/>
<keyword evidence="6 11" id="KW-0812">Transmembrane</keyword>
<evidence type="ECO:0000256" key="2">
    <source>
        <dbReference type="ARBA" id="ARBA00010199"/>
    </source>
</evidence>
<keyword evidence="13" id="KW-1185">Reference proteome</keyword>
<dbReference type="RefSeq" id="WP_128756016.1">
    <property type="nucleotide sequence ID" value="NZ_QOVM01000001.1"/>
</dbReference>
<protein>
    <recommendedName>
        <fullName evidence="10">Multidrug-efflux transporter</fullName>
    </recommendedName>
</protein>
<feature type="transmembrane region" description="Helical" evidence="11">
    <location>
        <begin position="318"/>
        <end position="337"/>
    </location>
</feature>
<dbReference type="PANTHER" id="PTHR43298:SF2">
    <property type="entry name" value="FMN_FAD EXPORTER YEEO-RELATED"/>
    <property type="match status" value="1"/>
</dbReference>
<dbReference type="PANTHER" id="PTHR43298">
    <property type="entry name" value="MULTIDRUG RESISTANCE PROTEIN NORM-RELATED"/>
    <property type="match status" value="1"/>
</dbReference>
<proteinExistence type="inferred from homology"/>
<feature type="transmembrane region" description="Helical" evidence="11">
    <location>
        <begin position="390"/>
        <end position="409"/>
    </location>
</feature>
<dbReference type="Proteomes" id="UP000289238">
    <property type="component" value="Unassembled WGS sequence"/>
</dbReference>
<dbReference type="GO" id="GO:0042910">
    <property type="term" value="F:xenobiotic transmembrane transporter activity"/>
    <property type="evidence" value="ECO:0007669"/>
    <property type="project" value="InterPro"/>
</dbReference>
<evidence type="ECO:0000256" key="7">
    <source>
        <dbReference type="ARBA" id="ARBA00022989"/>
    </source>
</evidence>
<evidence type="ECO:0000256" key="10">
    <source>
        <dbReference type="ARBA" id="ARBA00031636"/>
    </source>
</evidence>
<dbReference type="GO" id="GO:0005886">
    <property type="term" value="C:plasma membrane"/>
    <property type="evidence" value="ECO:0007669"/>
    <property type="project" value="UniProtKB-SubCell"/>
</dbReference>
<evidence type="ECO:0000313" key="12">
    <source>
        <dbReference type="EMBL" id="RXG24265.1"/>
    </source>
</evidence>
<feature type="transmembrane region" description="Helical" evidence="11">
    <location>
        <begin position="271"/>
        <end position="298"/>
    </location>
</feature>
<dbReference type="EMBL" id="QOVM01000001">
    <property type="protein sequence ID" value="RXG24265.1"/>
    <property type="molecule type" value="Genomic_DNA"/>
</dbReference>
<keyword evidence="4" id="KW-0050">Antiport</keyword>
<dbReference type="InterPro" id="IPR048279">
    <property type="entry name" value="MdtK-like"/>
</dbReference>
<evidence type="ECO:0000256" key="8">
    <source>
        <dbReference type="ARBA" id="ARBA00023065"/>
    </source>
</evidence>
<evidence type="ECO:0000256" key="6">
    <source>
        <dbReference type="ARBA" id="ARBA00022692"/>
    </source>
</evidence>
<feature type="transmembrane region" description="Helical" evidence="11">
    <location>
        <begin position="415"/>
        <end position="433"/>
    </location>
</feature>
<evidence type="ECO:0000256" key="3">
    <source>
        <dbReference type="ARBA" id="ARBA00022448"/>
    </source>
</evidence>
<dbReference type="GO" id="GO:0006811">
    <property type="term" value="P:monoatomic ion transport"/>
    <property type="evidence" value="ECO:0007669"/>
    <property type="project" value="UniProtKB-KW"/>
</dbReference>
<name>A0A4Q0PC18_9FLAO</name>
<feature type="transmembrane region" description="Helical" evidence="11">
    <location>
        <begin position="198"/>
        <end position="218"/>
    </location>
</feature>
<dbReference type="Pfam" id="PF01554">
    <property type="entry name" value="MatE"/>
    <property type="match status" value="2"/>
</dbReference>
<keyword evidence="9 11" id="KW-0472">Membrane</keyword>
<evidence type="ECO:0000313" key="13">
    <source>
        <dbReference type="Proteomes" id="UP000289238"/>
    </source>
</evidence>
<accession>A0A4Q0PC18</accession>
<comment type="similarity">
    <text evidence="2">Belongs to the multi antimicrobial extrusion (MATE) (TC 2.A.66.1) family.</text>
</comment>
<dbReference type="CDD" id="cd13136">
    <property type="entry name" value="MATE_DinF_like"/>
    <property type="match status" value="1"/>
</dbReference>
<evidence type="ECO:0000256" key="5">
    <source>
        <dbReference type="ARBA" id="ARBA00022475"/>
    </source>
</evidence>
<feature type="transmembrane region" description="Helical" evidence="11">
    <location>
        <begin position="162"/>
        <end position="186"/>
    </location>
</feature>
<dbReference type="InterPro" id="IPR002528">
    <property type="entry name" value="MATE_fam"/>
</dbReference>
<comment type="subcellular location">
    <subcellularLocation>
        <location evidence="1">Cell membrane</location>
        <topology evidence="1">Multi-pass membrane protein</topology>
    </subcellularLocation>
</comment>
<feature type="transmembrane region" description="Helical" evidence="11">
    <location>
        <begin position="357"/>
        <end position="378"/>
    </location>
</feature>
<keyword evidence="8" id="KW-0406">Ion transport</keyword>
<evidence type="ECO:0000256" key="4">
    <source>
        <dbReference type="ARBA" id="ARBA00022449"/>
    </source>
</evidence>
<dbReference type="NCBIfam" id="TIGR00797">
    <property type="entry name" value="matE"/>
    <property type="match status" value="1"/>
</dbReference>
<gene>
    <name evidence="12" type="ORF">DSM00_50</name>
</gene>
<dbReference type="PIRSF" id="PIRSF006603">
    <property type="entry name" value="DinF"/>
    <property type="match status" value="1"/>
</dbReference>
<evidence type="ECO:0000256" key="9">
    <source>
        <dbReference type="ARBA" id="ARBA00023136"/>
    </source>
</evidence>
<comment type="caution">
    <text evidence="12">The sequence shown here is derived from an EMBL/GenBank/DDBJ whole genome shotgun (WGS) entry which is preliminary data.</text>
</comment>
<reference evidence="12 13" key="1">
    <citation type="submission" date="2018-07" db="EMBL/GenBank/DDBJ databases">
        <title>Leeuwenhoekiella genomics.</title>
        <authorList>
            <person name="Tahon G."/>
            <person name="Willems A."/>
        </authorList>
    </citation>
    <scope>NUCLEOTIDE SEQUENCE [LARGE SCALE GENOMIC DNA]</scope>
    <source>
        <strain evidence="12 13">LMG 22550</strain>
    </source>
</reference>
<keyword evidence="3" id="KW-0813">Transport</keyword>
<evidence type="ECO:0000256" key="1">
    <source>
        <dbReference type="ARBA" id="ARBA00004651"/>
    </source>
</evidence>
<feature type="transmembrane region" description="Helical" evidence="11">
    <location>
        <begin position="134"/>
        <end position="155"/>
    </location>
</feature>
<dbReference type="InterPro" id="IPR044644">
    <property type="entry name" value="DinF-like"/>
</dbReference>
<feature type="transmembrane region" description="Helical" evidence="11">
    <location>
        <begin position="47"/>
        <end position="66"/>
    </location>
</feature>